<dbReference type="PANTHER" id="PTHR37203:SF3">
    <property type="entry name" value="SLR0975 PROTEIN"/>
    <property type="match status" value="1"/>
</dbReference>
<organism evidence="1 2">
    <name type="scientific">Gloeothece citriformis (strain PCC 7424)</name>
    <name type="common">Cyanothece sp. (strain PCC 7424)</name>
    <dbReference type="NCBI Taxonomy" id="65393"/>
    <lineage>
        <taxon>Bacteria</taxon>
        <taxon>Bacillati</taxon>
        <taxon>Cyanobacteriota</taxon>
        <taxon>Cyanophyceae</taxon>
        <taxon>Oscillatoriophycideae</taxon>
        <taxon>Chroococcales</taxon>
        <taxon>Aphanothecaceae</taxon>
        <taxon>Gloeothece</taxon>
        <taxon>Gloeothece citriformis</taxon>
    </lineage>
</organism>
<protein>
    <submittedName>
        <fullName evidence="1">Uncharacterized protein</fullName>
    </submittedName>
</protein>
<dbReference type="EMBL" id="CP001291">
    <property type="protein sequence ID" value="ACK69220.1"/>
    <property type="molecule type" value="Genomic_DNA"/>
</dbReference>
<gene>
    <name evidence="1" type="ordered locus">PCC7424_0764</name>
</gene>
<accession>B7KG27</accession>
<dbReference type="PANTHER" id="PTHR37203">
    <property type="match status" value="1"/>
</dbReference>
<proteinExistence type="predicted"/>
<dbReference type="HOGENOM" id="CLU_060840_0_0_3"/>
<dbReference type="Proteomes" id="UP000002384">
    <property type="component" value="Chromosome"/>
</dbReference>
<dbReference type="RefSeq" id="WP_012598167.1">
    <property type="nucleotide sequence ID" value="NC_011729.1"/>
</dbReference>
<evidence type="ECO:0000313" key="2">
    <source>
        <dbReference type="Proteomes" id="UP000002384"/>
    </source>
</evidence>
<dbReference type="eggNOG" id="COG4735">
    <property type="taxonomic scope" value="Bacteria"/>
</dbReference>
<keyword evidence="2" id="KW-1185">Reference proteome</keyword>
<dbReference type="OrthoDB" id="481313at2"/>
<dbReference type="AlphaFoldDB" id="B7KG27"/>
<name>B7KG27_GLOC7</name>
<evidence type="ECO:0000313" key="1">
    <source>
        <dbReference type="EMBL" id="ACK69220.1"/>
    </source>
</evidence>
<dbReference type="STRING" id="65393.PCC7424_0764"/>
<dbReference type="KEGG" id="cyc:PCC7424_0764"/>
<sequence length="280" mass="31540">MDELRSALELATEEELQQLTQILFSRKFNPLDYLQAPDPIAVQSQDWNSWLDAIEKRFRYLAADGITVLKGKTQQVSYREALIRVCHYLKIPYSNQMTTTDIEAEIFLQLIKKAWKRLPETDKKSLTIKIQQSLAQSALPEPLPVQLQHNPINLVLKGSSAFAVSSVIKPLILRQIAYQFTLHFARYQATSSALVTGGSLAAASVENQLALQAAKRGMVMTAARYGTIRSLFAVVGPILWGWFIADLGWRAIATNYGRIIPAIFALAQIRLTREDCWEFA</sequence>
<reference evidence="2" key="1">
    <citation type="journal article" date="2011" name="MBio">
        <title>Novel metabolic attributes of the genus Cyanothece, comprising a group of unicellular nitrogen-fixing Cyanobacteria.</title>
        <authorList>
            <person name="Bandyopadhyay A."/>
            <person name="Elvitigala T."/>
            <person name="Welsh E."/>
            <person name="Stockel J."/>
            <person name="Liberton M."/>
            <person name="Min H."/>
            <person name="Sherman L.A."/>
            <person name="Pakrasi H.B."/>
        </authorList>
    </citation>
    <scope>NUCLEOTIDE SEQUENCE [LARGE SCALE GENOMIC DNA]</scope>
    <source>
        <strain evidence="2">PCC 7424</strain>
    </source>
</reference>